<accession>A0A7J9FMS1</accession>
<evidence type="ECO:0000259" key="1">
    <source>
        <dbReference type="Pfam" id="PF14392"/>
    </source>
</evidence>
<gene>
    <name evidence="2" type="ORF">Gotri_027029</name>
</gene>
<evidence type="ECO:0000313" key="2">
    <source>
        <dbReference type="EMBL" id="MBA0786616.1"/>
    </source>
</evidence>
<dbReference type="InterPro" id="IPR025836">
    <property type="entry name" value="Zn_knuckle_CX2CX4HX4C"/>
</dbReference>
<feature type="domain" description="Zinc knuckle CX2CX4HX4C" evidence="1">
    <location>
        <begin position="8"/>
        <end position="54"/>
    </location>
</feature>
<name>A0A7J9FMS1_9ROSI</name>
<keyword evidence="3" id="KW-1185">Reference proteome</keyword>
<proteinExistence type="predicted"/>
<protein>
    <recommendedName>
        <fullName evidence="1">Zinc knuckle CX2CX4HX4C domain-containing protein</fullName>
    </recommendedName>
</protein>
<organism evidence="2 3">
    <name type="scientific">Gossypium trilobum</name>
    <dbReference type="NCBI Taxonomy" id="34281"/>
    <lineage>
        <taxon>Eukaryota</taxon>
        <taxon>Viridiplantae</taxon>
        <taxon>Streptophyta</taxon>
        <taxon>Embryophyta</taxon>
        <taxon>Tracheophyta</taxon>
        <taxon>Spermatophyta</taxon>
        <taxon>Magnoliopsida</taxon>
        <taxon>eudicotyledons</taxon>
        <taxon>Gunneridae</taxon>
        <taxon>Pentapetalae</taxon>
        <taxon>rosids</taxon>
        <taxon>malvids</taxon>
        <taxon>Malvales</taxon>
        <taxon>Malvaceae</taxon>
        <taxon>Malvoideae</taxon>
        <taxon>Gossypium</taxon>
    </lineage>
</organism>
<dbReference type="AlphaFoldDB" id="A0A7J9FMS1"/>
<dbReference type="Pfam" id="PF14392">
    <property type="entry name" value="zf-CCHC_4"/>
    <property type="match status" value="1"/>
</dbReference>
<sequence length="67" mass="7918">MRIRVCTDIRLPLKRKKILMFSPGNIGYVHFKYERMTLFCFFCGKLGRNDSFCEERMSLGFEVAEMG</sequence>
<evidence type="ECO:0000313" key="3">
    <source>
        <dbReference type="Proteomes" id="UP000593568"/>
    </source>
</evidence>
<dbReference type="Proteomes" id="UP000593568">
    <property type="component" value="Unassembled WGS sequence"/>
</dbReference>
<comment type="caution">
    <text evidence="2">The sequence shown here is derived from an EMBL/GenBank/DDBJ whole genome shotgun (WGS) entry which is preliminary data.</text>
</comment>
<dbReference type="EMBL" id="JABEZW010223791">
    <property type="protein sequence ID" value="MBA0786616.1"/>
    <property type="molecule type" value="Genomic_DNA"/>
</dbReference>
<reference evidence="2 3" key="1">
    <citation type="journal article" date="2019" name="Genome Biol. Evol.">
        <title>Insights into the evolution of the New World diploid cottons (Gossypium, subgenus Houzingenia) based on genome sequencing.</title>
        <authorList>
            <person name="Grover C.E."/>
            <person name="Arick M.A. 2nd"/>
            <person name="Thrash A."/>
            <person name="Conover J.L."/>
            <person name="Sanders W.S."/>
            <person name="Peterson D.G."/>
            <person name="Frelichowski J.E."/>
            <person name="Scheffler J.A."/>
            <person name="Scheffler B.E."/>
            <person name="Wendel J.F."/>
        </authorList>
    </citation>
    <scope>NUCLEOTIDE SEQUENCE [LARGE SCALE GENOMIC DNA]</scope>
    <source>
        <strain evidence="2">8</strain>
        <tissue evidence="2">Leaf</tissue>
    </source>
</reference>